<dbReference type="RefSeq" id="XP_011080532.1">
    <property type="nucleotide sequence ID" value="XM_011082230.2"/>
</dbReference>
<evidence type="ECO:0000313" key="3">
    <source>
        <dbReference type="RefSeq" id="XP_011080532.1"/>
    </source>
</evidence>
<proteinExistence type="predicted"/>
<dbReference type="InParanoid" id="A0A6I9TAI4"/>
<feature type="compositionally biased region" description="Acidic residues" evidence="1">
    <location>
        <begin position="103"/>
        <end position="115"/>
    </location>
</feature>
<organism evidence="2 3">
    <name type="scientific">Sesamum indicum</name>
    <name type="common">Oriental sesame</name>
    <name type="synonym">Sesamum orientale</name>
    <dbReference type="NCBI Taxonomy" id="4182"/>
    <lineage>
        <taxon>Eukaryota</taxon>
        <taxon>Viridiplantae</taxon>
        <taxon>Streptophyta</taxon>
        <taxon>Embryophyta</taxon>
        <taxon>Tracheophyta</taxon>
        <taxon>Spermatophyta</taxon>
        <taxon>Magnoliopsida</taxon>
        <taxon>eudicotyledons</taxon>
        <taxon>Gunneridae</taxon>
        <taxon>Pentapetalae</taxon>
        <taxon>asterids</taxon>
        <taxon>lamiids</taxon>
        <taxon>Lamiales</taxon>
        <taxon>Pedaliaceae</taxon>
        <taxon>Sesamum</taxon>
    </lineage>
</organism>
<feature type="compositionally biased region" description="Acidic residues" evidence="1">
    <location>
        <begin position="62"/>
        <end position="77"/>
    </location>
</feature>
<evidence type="ECO:0000313" key="2">
    <source>
        <dbReference type="Proteomes" id="UP000504604"/>
    </source>
</evidence>
<gene>
    <name evidence="3" type="primary">LOC105163771</name>
</gene>
<feature type="region of interest" description="Disordered" evidence="1">
    <location>
        <begin position="18"/>
        <end position="115"/>
    </location>
</feature>
<dbReference type="KEGG" id="sind:105163771"/>
<reference evidence="3" key="1">
    <citation type="submission" date="2025-08" db="UniProtKB">
        <authorList>
            <consortium name="RefSeq"/>
        </authorList>
    </citation>
    <scope>IDENTIFICATION</scope>
</reference>
<sequence>MASLQVGATPVEDVIIEAEATPQLVAQPPPPPPEPVKSTVDVEEEEEEGGGVDELTAPPYEGEVENWDDEEEKDDIEYSPLTEREGGAFRSAAGQPGATFGDFNEDEEEEDEHAP</sequence>
<dbReference type="Gramene" id="SIN_1023411.t">
    <property type="protein sequence ID" value="SIN_1023411.t"/>
    <property type="gene ID" value="SIN_1023411"/>
</dbReference>
<name>A0A6I9TAI4_SESIN</name>
<keyword evidence="2" id="KW-1185">Reference proteome</keyword>
<dbReference type="Proteomes" id="UP000504604">
    <property type="component" value="Linkage group LG6"/>
</dbReference>
<protein>
    <submittedName>
        <fullName evidence="3">Uncharacterized protein LOC105163771</fullName>
    </submittedName>
</protein>
<accession>A0A6I9TAI4</accession>
<evidence type="ECO:0000256" key="1">
    <source>
        <dbReference type="SAM" id="MobiDB-lite"/>
    </source>
</evidence>
<feature type="compositionally biased region" description="Acidic residues" evidence="1">
    <location>
        <begin position="41"/>
        <end position="51"/>
    </location>
</feature>
<dbReference type="AlphaFoldDB" id="A0A6I9TAI4"/>
<dbReference type="GeneID" id="105163771"/>